<protein>
    <submittedName>
        <fullName evidence="2">Uncharacterized protein</fullName>
    </submittedName>
</protein>
<proteinExistence type="predicted"/>
<dbReference type="Proteomes" id="UP001610446">
    <property type="component" value="Unassembled WGS sequence"/>
</dbReference>
<feature type="region of interest" description="Disordered" evidence="1">
    <location>
        <begin position="155"/>
        <end position="181"/>
    </location>
</feature>
<reference evidence="2 3" key="1">
    <citation type="submission" date="2024-07" db="EMBL/GenBank/DDBJ databases">
        <title>Section-level genome sequencing and comparative genomics of Aspergillus sections Usti and Cavernicolus.</title>
        <authorList>
            <consortium name="Lawrence Berkeley National Laboratory"/>
            <person name="Nybo J.L."/>
            <person name="Vesth T.C."/>
            <person name="Theobald S."/>
            <person name="Frisvad J.C."/>
            <person name="Larsen T.O."/>
            <person name="Kjaerboelling I."/>
            <person name="Rothschild-Mancinelli K."/>
            <person name="Lyhne E.K."/>
            <person name="Kogle M.E."/>
            <person name="Barry K."/>
            <person name="Clum A."/>
            <person name="Na H."/>
            <person name="Ledsgaard L."/>
            <person name="Lin J."/>
            <person name="Lipzen A."/>
            <person name="Kuo A."/>
            <person name="Riley R."/>
            <person name="Mondo S."/>
            <person name="Labutti K."/>
            <person name="Haridas S."/>
            <person name="Pangalinan J."/>
            <person name="Salamov A.A."/>
            <person name="Simmons B.A."/>
            <person name="Magnuson J.K."/>
            <person name="Chen J."/>
            <person name="Drula E."/>
            <person name="Henrissat B."/>
            <person name="Wiebenga A."/>
            <person name="Lubbers R.J."/>
            <person name="Gomes A.C."/>
            <person name="Makela M.R."/>
            <person name="Stajich J."/>
            <person name="Grigoriev I.V."/>
            <person name="Mortensen U.H."/>
            <person name="De Vries R.P."/>
            <person name="Baker S.E."/>
            <person name="Andersen M.R."/>
        </authorList>
    </citation>
    <scope>NUCLEOTIDE SEQUENCE [LARGE SCALE GENOMIC DNA]</scope>
    <source>
        <strain evidence="2 3">CBS 123904</strain>
    </source>
</reference>
<dbReference type="EMBL" id="JBFXLU010000096">
    <property type="protein sequence ID" value="KAL2842767.1"/>
    <property type="molecule type" value="Genomic_DNA"/>
</dbReference>
<evidence type="ECO:0000313" key="3">
    <source>
        <dbReference type="Proteomes" id="UP001610446"/>
    </source>
</evidence>
<gene>
    <name evidence="2" type="ORF">BJY01DRAFT_248922</name>
</gene>
<evidence type="ECO:0000313" key="2">
    <source>
        <dbReference type="EMBL" id="KAL2842767.1"/>
    </source>
</evidence>
<feature type="region of interest" description="Disordered" evidence="1">
    <location>
        <begin position="102"/>
        <end position="121"/>
    </location>
</feature>
<sequence>MSGLLLTVHDWQIFLQELETSLDSGIWRFREQEVPFWAWHEEFARLRIWADNIGLYKARKPSPDEVLSELPLVKSQITRELARIRRLIRDIEEEVLTYEYGDSTATESYTDSESDDDEEEESITVFQDIYCHLKDSIDGLNRMSTIVSQRARSATEGLKSAGTEKKVSGVDVPVGETTNLD</sequence>
<keyword evidence="3" id="KW-1185">Reference proteome</keyword>
<evidence type="ECO:0000256" key="1">
    <source>
        <dbReference type="SAM" id="MobiDB-lite"/>
    </source>
</evidence>
<comment type="caution">
    <text evidence="2">The sequence shown here is derived from an EMBL/GenBank/DDBJ whole genome shotgun (WGS) entry which is preliminary data.</text>
</comment>
<accession>A0ABR4JRV7</accession>
<name>A0ABR4JRV7_9EURO</name>
<organism evidence="2 3">
    <name type="scientific">Aspergillus pseudoustus</name>
    <dbReference type="NCBI Taxonomy" id="1810923"/>
    <lineage>
        <taxon>Eukaryota</taxon>
        <taxon>Fungi</taxon>
        <taxon>Dikarya</taxon>
        <taxon>Ascomycota</taxon>
        <taxon>Pezizomycotina</taxon>
        <taxon>Eurotiomycetes</taxon>
        <taxon>Eurotiomycetidae</taxon>
        <taxon>Eurotiales</taxon>
        <taxon>Aspergillaceae</taxon>
        <taxon>Aspergillus</taxon>
        <taxon>Aspergillus subgen. Nidulantes</taxon>
    </lineage>
</organism>
<feature type="compositionally biased region" description="Acidic residues" evidence="1">
    <location>
        <begin position="110"/>
        <end position="121"/>
    </location>
</feature>